<keyword evidence="2" id="KW-0460">Magnesium</keyword>
<evidence type="ECO:0000313" key="5">
    <source>
        <dbReference type="Proteomes" id="UP000198406"/>
    </source>
</evidence>
<dbReference type="Gene3D" id="1.10.510.10">
    <property type="entry name" value="Transferase(Phosphotransferase) domain 1"/>
    <property type="match status" value="1"/>
</dbReference>
<evidence type="ECO:0000256" key="2">
    <source>
        <dbReference type="PIRSR" id="PIRSR000615-3"/>
    </source>
</evidence>
<protein>
    <recommendedName>
        <fullName evidence="3">Protein kinase domain-containing protein</fullName>
    </recommendedName>
</protein>
<comment type="caution">
    <text evidence="4">The sequence shown here is derived from an EMBL/GenBank/DDBJ whole genome shotgun (WGS) entry which is preliminary data.</text>
</comment>
<dbReference type="InterPro" id="IPR001245">
    <property type="entry name" value="Ser-Thr/Tyr_kinase_cat_dom"/>
</dbReference>
<feature type="domain" description="Protein kinase" evidence="3">
    <location>
        <begin position="56"/>
        <end position="356"/>
    </location>
</feature>
<dbReference type="Gene3D" id="3.30.200.20">
    <property type="entry name" value="Phosphorylase Kinase, domain 1"/>
    <property type="match status" value="1"/>
</dbReference>
<dbReference type="InParanoid" id="A0A1Z5JF46"/>
<proteinExistence type="predicted"/>
<dbReference type="SUPFAM" id="SSF56112">
    <property type="entry name" value="Protein kinase-like (PK-like)"/>
    <property type="match status" value="1"/>
</dbReference>
<keyword evidence="5" id="KW-1185">Reference proteome</keyword>
<dbReference type="Pfam" id="PF07714">
    <property type="entry name" value="PK_Tyr_Ser-Thr"/>
    <property type="match status" value="1"/>
</dbReference>
<dbReference type="InterPro" id="IPR051681">
    <property type="entry name" value="Ser/Thr_Kinases-Pseudokinases"/>
</dbReference>
<dbReference type="SMART" id="SM00220">
    <property type="entry name" value="S_TKc"/>
    <property type="match status" value="1"/>
</dbReference>
<dbReference type="GO" id="GO:0005524">
    <property type="term" value="F:ATP binding"/>
    <property type="evidence" value="ECO:0007669"/>
    <property type="project" value="InterPro"/>
</dbReference>
<keyword evidence="2" id="KW-0479">Metal-binding</keyword>
<evidence type="ECO:0000259" key="3">
    <source>
        <dbReference type="PROSITE" id="PS50011"/>
    </source>
</evidence>
<feature type="active site" description="Proton acceptor" evidence="1">
    <location>
        <position position="221"/>
    </location>
</feature>
<dbReference type="EMBL" id="BDSP01000052">
    <property type="protein sequence ID" value="GAX12512.1"/>
    <property type="molecule type" value="Genomic_DNA"/>
</dbReference>
<dbReference type="InterPro" id="IPR000719">
    <property type="entry name" value="Prot_kinase_dom"/>
</dbReference>
<dbReference type="OrthoDB" id="184922at2759"/>
<evidence type="ECO:0000256" key="1">
    <source>
        <dbReference type="PIRSR" id="PIRSR000615-1"/>
    </source>
</evidence>
<dbReference type="PROSITE" id="PS50011">
    <property type="entry name" value="PROTEIN_KINASE_DOM"/>
    <property type="match status" value="1"/>
</dbReference>
<evidence type="ECO:0000313" key="4">
    <source>
        <dbReference type="EMBL" id="GAX12512.1"/>
    </source>
</evidence>
<dbReference type="GO" id="GO:0004674">
    <property type="term" value="F:protein serine/threonine kinase activity"/>
    <property type="evidence" value="ECO:0007669"/>
    <property type="project" value="TreeGrafter"/>
</dbReference>
<feature type="binding site" evidence="2">
    <location>
        <position position="239"/>
    </location>
    <ligand>
        <name>Mg(2+)</name>
        <dbReference type="ChEBI" id="CHEBI:18420"/>
    </ligand>
</feature>
<dbReference type="PANTHER" id="PTHR44329">
    <property type="entry name" value="SERINE/THREONINE-PROTEIN KINASE TNNI3K-RELATED"/>
    <property type="match status" value="1"/>
</dbReference>
<reference evidence="4 5" key="1">
    <citation type="journal article" date="2015" name="Plant Cell">
        <title>Oil accumulation by the oleaginous diatom Fistulifera solaris as revealed by the genome and transcriptome.</title>
        <authorList>
            <person name="Tanaka T."/>
            <person name="Maeda Y."/>
            <person name="Veluchamy A."/>
            <person name="Tanaka M."/>
            <person name="Abida H."/>
            <person name="Marechal E."/>
            <person name="Bowler C."/>
            <person name="Muto M."/>
            <person name="Sunaga Y."/>
            <person name="Tanaka M."/>
            <person name="Yoshino T."/>
            <person name="Taniguchi T."/>
            <person name="Fukuda Y."/>
            <person name="Nemoto M."/>
            <person name="Matsumoto M."/>
            <person name="Wong P.S."/>
            <person name="Aburatani S."/>
            <person name="Fujibuchi W."/>
        </authorList>
    </citation>
    <scope>NUCLEOTIDE SEQUENCE [LARGE SCALE GENOMIC DNA]</scope>
    <source>
        <strain evidence="4 5">JPCC DA0580</strain>
    </source>
</reference>
<sequence>MSGDDDSYDELCLPGDVAERLVQRTEMRVGQVLAQSHFVQTNCRLYDLPRFEREELHVGEMIAYGGFSHVFEIMAFRNDNELTAGDNKDRTYIIKHLNPKLALEPKKLVVGAKDLVMEAHFLSALKHEHVIELRGWSAAGVAGFAETGRADGFFLVFDKLQETLSKKIASWRERSKESKGSMLKANRATVRMQLFSERLQSAIDIAAALEYLHENRIIYRDLKPGNVGYDCHGTLKIFDFGLAVELPAGSNLDSTFNLAGNTGTARYMAVEVIRKHPYNVKCDVFSYAVVLWELMALCKPYDGLAGPQVKECVAVLGERPTIPRSWPTILRRVLKRGWAESLADRPHMKEIKEALIKLHDASTKQRSLFNQ</sequence>
<accession>A0A1Z5JF46</accession>
<feature type="binding site" evidence="2">
    <location>
        <position position="226"/>
    </location>
    <ligand>
        <name>Mg(2+)</name>
        <dbReference type="ChEBI" id="CHEBI:18420"/>
    </ligand>
</feature>
<name>A0A1Z5JF46_FISSO</name>
<dbReference type="GO" id="GO:0046872">
    <property type="term" value="F:metal ion binding"/>
    <property type="evidence" value="ECO:0007669"/>
    <property type="project" value="UniProtKB-KW"/>
</dbReference>
<dbReference type="InterPro" id="IPR011009">
    <property type="entry name" value="Kinase-like_dom_sf"/>
</dbReference>
<dbReference type="Proteomes" id="UP000198406">
    <property type="component" value="Unassembled WGS sequence"/>
</dbReference>
<gene>
    <name evidence="4" type="ORF">FisN_24Hh088</name>
</gene>
<dbReference type="AlphaFoldDB" id="A0A1Z5JF46"/>
<organism evidence="4 5">
    <name type="scientific">Fistulifera solaris</name>
    <name type="common">Oleaginous diatom</name>
    <dbReference type="NCBI Taxonomy" id="1519565"/>
    <lineage>
        <taxon>Eukaryota</taxon>
        <taxon>Sar</taxon>
        <taxon>Stramenopiles</taxon>
        <taxon>Ochrophyta</taxon>
        <taxon>Bacillariophyta</taxon>
        <taxon>Bacillariophyceae</taxon>
        <taxon>Bacillariophycidae</taxon>
        <taxon>Naviculales</taxon>
        <taxon>Naviculaceae</taxon>
        <taxon>Fistulifera</taxon>
    </lineage>
</organism>